<evidence type="ECO:0000313" key="1">
    <source>
        <dbReference type="EMBL" id="MBB6213591.1"/>
    </source>
</evidence>
<dbReference type="AlphaFoldDB" id="A0A7W9ZLE1"/>
<name>A0A7W9ZLE1_9SPIR</name>
<dbReference type="Proteomes" id="UP000536100">
    <property type="component" value="Unassembled WGS sequence"/>
</dbReference>
<proteinExistence type="predicted"/>
<comment type="caution">
    <text evidence="2">The sequence shown here is derived from an EMBL/GenBank/DDBJ whole genome shotgun (WGS) entry which is preliminary data.</text>
</comment>
<reference evidence="2 3" key="1">
    <citation type="submission" date="2020-08" db="EMBL/GenBank/DDBJ databases">
        <title>Genomic Encyclopedia of Type Strains, Phase IV (KMG-IV): sequencing the most valuable type-strain genomes for metagenomic binning, comparative biology and taxonomic classification.</title>
        <authorList>
            <person name="Goeker M."/>
        </authorList>
    </citation>
    <scope>NUCLEOTIDE SEQUENCE [LARGE SCALE GENOMIC DNA]</scope>
    <source>
        <strain evidence="2 3">DSM 17989</strain>
    </source>
</reference>
<protein>
    <submittedName>
        <fullName evidence="2">Uncharacterized protein</fullName>
    </submittedName>
</protein>
<dbReference type="EMBL" id="JACHFB010000005">
    <property type="protein sequence ID" value="MBB6213656.1"/>
    <property type="molecule type" value="Genomic_DNA"/>
</dbReference>
<gene>
    <name evidence="1" type="ORF">HNP67_001086</name>
    <name evidence="2" type="ORF">HNP67_001151</name>
</gene>
<evidence type="ECO:0000313" key="3">
    <source>
        <dbReference type="Proteomes" id="UP000536100"/>
    </source>
</evidence>
<sequence length="48" mass="5387">MSPKEVEHLEKVIKTIHYTIGIQKEIDSIISNLKEFNGNSTNSTLKSA</sequence>
<evidence type="ECO:0000313" key="2">
    <source>
        <dbReference type="EMBL" id="MBB6213656.1"/>
    </source>
</evidence>
<organism evidence="2 3">
    <name type="scientific">Borreliella californiensis</name>
    <dbReference type="NCBI Taxonomy" id="373543"/>
    <lineage>
        <taxon>Bacteria</taxon>
        <taxon>Pseudomonadati</taxon>
        <taxon>Spirochaetota</taxon>
        <taxon>Spirochaetia</taxon>
        <taxon>Spirochaetales</taxon>
        <taxon>Borreliaceae</taxon>
        <taxon>Borreliella</taxon>
    </lineage>
</organism>
<dbReference type="EMBL" id="JACHFB010000005">
    <property type="protein sequence ID" value="MBB6213591.1"/>
    <property type="molecule type" value="Genomic_DNA"/>
</dbReference>
<accession>A0A7W9ZLE1</accession>